<evidence type="ECO:0000259" key="4">
    <source>
        <dbReference type="PROSITE" id="PS50042"/>
    </source>
</evidence>
<dbReference type="InterPro" id="IPR014710">
    <property type="entry name" value="RmlC-like_jellyroll"/>
</dbReference>
<dbReference type="PANTHER" id="PTHR24567">
    <property type="entry name" value="CRP FAMILY TRANSCRIPTIONAL REGULATORY PROTEIN"/>
    <property type="match status" value="1"/>
</dbReference>
<gene>
    <name evidence="6" type="ORF">NQF86_07030</name>
</gene>
<dbReference type="PANTHER" id="PTHR24567:SF75">
    <property type="entry name" value="FUMARATE AND NITRATE REDUCTION REGULATORY PROTEIN"/>
    <property type="match status" value="1"/>
</dbReference>
<dbReference type="InterPro" id="IPR000595">
    <property type="entry name" value="cNMP-bd_dom"/>
</dbReference>
<dbReference type="Gene3D" id="2.60.120.10">
    <property type="entry name" value="Jelly Rolls"/>
    <property type="match status" value="1"/>
</dbReference>
<dbReference type="InterPro" id="IPR018490">
    <property type="entry name" value="cNMP-bd_dom_sf"/>
</dbReference>
<evidence type="ECO:0000256" key="1">
    <source>
        <dbReference type="ARBA" id="ARBA00023015"/>
    </source>
</evidence>
<feature type="domain" description="HTH crp-type" evidence="5">
    <location>
        <begin position="168"/>
        <end position="248"/>
    </location>
</feature>
<keyword evidence="3" id="KW-0804">Transcription</keyword>
<dbReference type="Proteomes" id="UP001165576">
    <property type="component" value="Unassembled WGS sequence"/>
</dbReference>
<dbReference type="SMART" id="SM00100">
    <property type="entry name" value="cNMP"/>
    <property type="match status" value="1"/>
</dbReference>
<evidence type="ECO:0000259" key="5">
    <source>
        <dbReference type="PROSITE" id="PS51063"/>
    </source>
</evidence>
<comment type="caution">
    <text evidence="6">The sequence shown here is derived from an EMBL/GenBank/DDBJ whole genome shotgun (WGS) entry which is preliminary data.</text>
</comment>
<protein>
    <submittedName>
        <fullName evidence="6">Crp/Fnr family transcriptional regulator</fullName>
    </submittedName>
</protein>
<dbReference type="CDD" id="cd00038">
    <property type="entry name" value="CAP_ED"/>
    <property type="match status" value="1"/>
</dbReference>
<dbReference type="Pfam" id="PF00027">
    <property type="entry name" value="cNMP_binding"/>
    <property type="match status" value="1"/>
</dbReference>
<dbReference type="SUPFAM" id="SSF51206">
    <property type="entry name" value="cAMP-binding domain-like"/>
    <property type="match status" value="1"/>
</dbReference>
<dbReference type="InterPro" id="IPR018335">
    <property type="entry name" value="Tscrpt_reg_HTH_Crp-type_CS"/>
</dbReference>
<name>A0ABT3WNR0_9PROT</name>
<dbReference type="PRINTS" id="PR00034">
    <property type="entry name" value="HTHCRP"/>
</dbReference>
<dbReference type="PROSITE" id="PS51063">
    <property type="entry name" value="HTH_CRP_2"/>
    <property type="match status" value="1"/>
</dbReference>
<evidence type="ECO:0000256" key="3">
    <source>
        <dbReference type="ARBA" id="ARBA00023163"/>
    </source>
</evidence>
<keyword evidence="2" id="KW-0238">DNA-binding</keyword>
<evidence type="ECO:0000313" key="7">
    <source>
        <dbReference type="Proteomes" id="UP001165576"/>
    </source>
</evidence>
<proteinExistence type="predicted"/>
<keyword evidence="7" id="KW-1185">Reference proteome</keyword>
<dbReference type="Pfam" id="PF13545">
    <property type="entry name" value="HTH_Crp_2"/>
    <property type="match status" value="1"/>
</dbReference>
<dbReference type="PROSITE" id="PS00042">
    <property type="entry name" value="HTH_CRP_1"/>
    <property type="match status" value="1"/>
</dbReference>
<sequence>MQEHNGQHRNYVMETGYGLMDAVRERCARCAGRSVSICNVIDDEDLPVLVAESSRVTVPAGRCFISEGAPAHDFYVLTGGRAKLFSLMPDGRRQIIGFAELGDFLGLASSDTYAFTAEALGDVTLCRFPHSSIDRLVERFPRLRCRLQKEASSELVKTQARLMLLGRKTARERLASFLIEQASPCCAHGQTITDEHGPLTLALPMSRTDIADYLGLTIETVSRTFGLFKKEGLISVKGASAATLLKPGRLNDMANGIKRD</sequence>
<dbReference type="InterPro" id="IPR036388">
    <property type="entry name" value="WH-like_DNA-bd_sf"/>
</dbReference>
<evidence type="ECO:0000256" key="2">
    <source>
        <dbReference type="ARBA" id="ARBA00023125"/>
    </source>
</evidence>
<dbReference type="PROSITE" id="PS50042">
    <property type="entry name" value="CNMP_BINDING_3"/>
    <property type="match status" value="1"/>
</dbReference>
<keyword evidence="1" id="KW-0805">Transcription regulation</keyword>
<dbReference type="RefSeq" id="WP_266116928.1">
    <property type="nucleotide sequence ID" value="NZ_JANIDY010000003.1"/>
</dbReference>
<organism evidence="6 7">
    <name type="scientific">Bombella pluederhausensis</name>
    <dbReference type="NCBI Taxonomy" id="2967336"/>
    <lineage>
        <taxon>Bacteria</taxon>
        <taxon>Pseudomonadati</taxon>
        <taxon>Pseudomonadota</taxon>
        <taxon>Alphaproteobacteria</taxon>
        <taxon>Acetobacterales</taxon>
        <taxon>Acetobacteraceae</taxon>
        <taxon>Bombella</taxon>
    </lineage>
</organism>
<dbReference type="InterPro" id="IPR012318">
    <property type="entry name" value="HTH_CRP"/>
</dbReference>
<feature type="domain" description="Cyclic nucleotide-binding" evidence="4">
    <location>
        <begin position="37"/>
        <end position="106"/>
    </location>
</feature>
<dbReference type="Gene3D" id="1.10.10.10">
    <property type="entry name" value="Winged helix-like DNA-binding domain superfamily/Winged helix DNA-binding domain"/>
    <property type="match status" value="1"/>
</dbReference>
<dbReference type="InterPro" id="IPR036390">
    <property type="entry name" value="WH_DNA-bd_sf"/>
</dbReference>
<evidence type="ECO:0000313" key="6">
    <source>
        <dbReference type="EMBL" id="MCX5618416.1"/>
    </source>
</evidence>
<dbReference type="InterPro" id="IPR050397">
    <property type="entry name" value="Env_Response_Regulators"/>
</dbReference>
<accession>A0ABT3WNR0</accession>
<reference evidence="6" key="1">
    <citation type="submission" date="2022-07" db="EMBL/GenBank/DDBJ databases">
        <title>Bombella genomes.</title>
        <authorList>
            <person name="Harer L."/>
            <person name="Styblova S."/>
            <person name="Ehrmann M."/>
        </authorList>
    </citation>
    <scope>NUCLEOTIDE SEQUENCE</scope>
    <source>
        <strain evidence="6">TMW 2.2543</strain>
    </source>
</reference>
<dbReference type="SUPFAM" id="SSF46785">
    <property type="entry name" value="Winged helix' DNA-binding domain"/>
    <property type="match status" value="1"/>
</dbReference>
<dbReference type="EMBL" id="JANIDY010000003">
    <property type="protein sequence ID" value="MCX5618416.1"/>
    <property type="molecule type" value="Genomic_DNA"/>
</dbReference>
<dbReference type="CDD" id="cd00092">
    <property type="entry name" value="HTH_CRP"/>
    <property type="match status" value="1"/>
</dbReference>
<dbReference type="SMART" id="SM00419">
    <property type="entry name" value="HTH_CRP"/>
    <property type="match status" value="1"/>
</dbReference>